<sequence>MNKKQKTLTVLMVMGLAVMFGCSAIQDILIPTYVSEDAAEWADVPTKLLMPYTTLWDAKRLGMAIDYKLTIARIKGGYYKSMTNLAILAGEEIKATVFSPDGPIGLLLPTLFGGTLGAMLIKRPGDKSQKEVELEKSVPA</sequence>
<dbReference type="AlphaFoldDB" id="A0A0F9K7E2"/>
<protein>
    <recommendedName>
        <fullName evidence="3">Lipoprotein</fullName>
    </recommendedName>
</protein>
<keyword evidence="1" id="KW-0472">Membrane</keyword>
<comment type="caution">
    <text evidence="2">The sequence shown here is derived from an EMBL/GenBank/DDBJ whole genome shotgun (WGS) entry which is preliminary data.</text>
</comment>
<dbReference type="PROSITE" id="PS51257">
    <property type="entry name" value="PROKAR_LIPOPROTEIN"/>
    <property type="match status" value="1"/>
</dbReference>
<evidence type="ECO:0000256" key="1">
    <source>
        <dbReference type="SAM" id="Phobius"/>
    </source>
</evidence>
<reference evidence="2" key="1">
    <citation type="journal article" date="2015" name="Nature">
        <title>Complex archaea that bridge the gap between prokaryotes and eukaryotes.</title>
        <authorList>
            <person name="Spang A."/>
            <person name="Saw J.H."/>
            <person name="Jorgensen S.L."/>
            <person name="Zaremba-Niedzwiedzka K."/>
            <person name="Martijn J."/>
            <person name="Lind A.E."/>
            <person name="van Eijk R."/>
            <person name="Schleper C."/>
            <person name="Guy L."/>
            <person name="Ettema T.J."/>
        </authorList>
    </citation>
    <scope>NUCLEOTIDE SEQUENCE</scope>
</reference>
<evidence type="ECO:0000313" key="2">
    <source>
        <dbReference type="EMBL" id="KKM77883.1"/>
    </source>
</evidence>
<evidence type="ECO:0008006" key="3">
    <source>
        <dbReference type="Google" id="ProtNLM"/>
    </source>
</evidence>
<gene>
    <name evidence="2" type="ORF">LCGC14_1365500</name>
</gene>
<proteinExistence type="predicted"/>
<keyword evidence="1" id="KW-0812">Transmembrane</keyword>
<keyword evidence="1" id="KW-1133">Transmembrane helix</keyword>
<feature type="transmembrane region" description="Helical" evidence="1">
    <location>
        <begin position="104"/>
        <end position="121"/>
    </location>
</feature>
<name>A0A0F9K7E2_9ZZZZ</name>
<accession>A0A0F9K7E2</accession>
<organism evidence="2">
    <name type="scientific">marine sediment metagenome</name>
    <dbReference type="NCBI Taxonomy" id="412755"/>
    <lineage>
        <taxon>unclassified sequences</taxon>
        <taxon>metagenomes</taxon>
        <taxon>ecological metagenomes</taxon>
    </lineage>
</organism>
<dbReference type="EMBL" id="LAZR01008576">
    <property type="protein sequence ID" value="KKM77883.1"/>
    <property type="molecule type" value="Genomic_DNA"/>
</dbReference>